<dbReference type="Proteomes" id="UP001652600">
    <property type="component" value="Chromosome 9"/>
</dbReference>
<dbReference type="RefSeq" id="XP_008437713.1">
    <property type="nucleotide sequence ID" value="XM_008439491.2"/>
</dbReference>
<feature type="transmembrane region" description="Helical" evidence="6">
    <location>
        <begin position="222"/>
        <end position="242"/>
    </location>
</feature>
<dbReference type="AlphaFoldDB" id="A0A1S3AV84"/>
<feature type="transmembrane region" description="Helical" evidence="6">
    <location>
        <begin position="75"/>
        <end position="95"/>
    </location>
</feature>
<dbReference type="OrthoDB" id="642067at2759"/>
<comment type="subcellular location">
    <subcellularLocation>
        <location evidence="1 6">Membrane</location>
        <topology evidence="1 6">Multi-pass membrane protein</topology>
    </subcellularLocation>
</comment>
<evidence type="ECO:0000259" key="7">
    <source>
        <dbReference type="Pfam" id="PF00892"/>
    </source>
</evidence>
<keyword evidence="3 6" id="KW-0812">Transmembrane</keyword>
<dbReference type="GO" id="GO:0022857">
    <property type="term" value="F:transmembrane transporter activity"/>
    <property type="evidence" value="ECO:0007669"/>
    <property type="project" value="InterPro"/>
</dbReference>
<feature type="transmembrane region" description="Helical" evidence="6">
    <location>
        <begin position="12"/>
        <end position="35"/>
    </location>
</feature>
<feature type="transmembrane region" description="Helical" evidence="6">
    <location>
        <begin position="262"/>
        <end position="280"/>
    </location>
</feature>
<accession>A0A1S3AV84</accession>
<dbReference type="GO" id="GO:0016020">
    <property type="term" value="C:membrane"/>
    <property type="evidence" value="ECO:0007669"/>
    <property type="project" value="UniProtKB-SubCell"/>
</dbReference>
<dbReference type="InterPro" id="IPR000620">
    <property type="entry name" value="EamA_dom"/>
</dbReference>
<dbReference type="InParanoid" id="A0A1S3AV84"/>
<feature type="domain" description="EamA" evidence="7">
    <location>
        <begin position="193"/>
        <end position="331"/>
    </location>
</feature>
<feature type="transmembrane region" description="Helical" evidence="6">
    <location>
        <begin position="138"/>
        <end position="162"/>
    </location>
</feature>
<dbReference type="SUPFAM" id="SSF103481">
    <property type="entry name" value="Multidrug resistance efflux transporter EmrE"/>
    <property type="match status" value="1"/>
</dbReference>
<keyword evidence="4 6" id="KW-1133">Transmembrane helix</keyword>
<evidence type="ECO:0000313" key="9">
    <source>
        <dbReference type="RefSeq" id="XP_008437713.1"/>
    </source>
</evidence>
<feature type="transmembrane region" description="Helical" evidence="6">
    <location>
        <begin position="190"/>
        <end position="210"/>
    </location>
</feature>
<evidence type="ECO:0000313" key="8">
    <source>
        <dbReference type="Proteomes" id="UP001652600"/>
    </source>
</evidence>
<dbReference type="eggNOG" id="ENOG502QVME">
    <property type="taxonomic scope" value="Eukaryota"/>
</dbReference>
<gene>
    <name evidence="9" type="primary">LOC103483058</name>
</gene>
<feature type="transmembrane region" description="Helical" evidence="6">
    <location>
        <begin position="287"/>
        <end position="306"/>
    </location>
</feature>
<evidence type="ECO:0000256" key="6">
    <source>
        <dbReference type="RuleBase" id="RU363077"/>
    </source>
</evidence>
<dbReference type="InterPro" id="IPR037185">
    <property type="entry name" value="EmrE-like"/>
</dbReference>
<dbReference type="PANTHER" id="PTHR31218">
    <property type="entry name" value="WAT1-RELATED PROTEIN"/>
    <property type="match status" value="1"/>
</dbReference>
<feature type="domain" description="EamA" evidence="7">
    <location>
        <begin position="16"/>
        <end position="154"/>
    </location>
</feature>
<evidence type="ECO:0000256" key="3">
    <source>
        <dbReference type="ARBA" id="ARBA00022692"/>
    </source>
</evidence>
<feature type="transmembrane region" description="Helical" evidence="6">
    <location>
        <begin position="107"/>
        <end position="126"/>
    </location>
</feature>
<reference evidence="9" key="1">
    <citation type="submission" date="2025-08" db="UniProtKB">
        <authorList>
            <consortium name="RefSeq"/>
        </authorList>
    </citation>
    <scope>IDENTIFICATION</scope>
    <source>
        <tissue evidence="9">Stem</tissue>
    </source>
</reference>
<proteinExistence type="inferred from homology"/>
<feature type="transmembrane region" description="Helical" evidence="6">
    <location>
        <begin position="41"/>
        <end position="63"/>
    </location>
</feature>
<dbReference type="KEGG" id="cmo:103483058"/>
<dbReference type="Pfam" id="PF00892">
    <property type="entry name" value="EamA"/>
    <property type="match status" value="2"/>
</dbReference>
<comment type="similarity">
    <text evidence="2 6">Belongs to the drug/metabolite transporter (DMT) superfamily. Plant drug/metabolite exporter (P-DME) (TC 2.A.7.4) family.</text>
</comment>
<feature type="transmembrane region" description="Helical" evidence="6">
    <location>
        <begin position="312"/>
        <end position="334"/>
    </location>
</feature>
<evidence type="ECO:0000256" key="5">
    <source>
        <dbReference type="ARBA" id="ARBA00023136"/>
    </source>
</evidence>
<name>A0A1S3AV84_CUCME</name>
<evidence type="ECO:0000256" key="2">
    <source>
        <dbReference type="ARBA" id="ARBA00007635"/>
    </source>
</evidence>
<sequence length="359" mass="39112">MMMRGGMEDAAVIGGLMVVQLIYAGNSVLLSYLMSLGLNPLTVVVCFAAATSLFLSPLAFYFERRKWPKKLSFKLMLQLVLISFGGVTLFQSLLLEGIKLTSPAMATAMPNLAPGLIFIIAWCFRLERVEVSCVYSKVKILGTLLCVVGAITMSIIQSSIIIPSKHQQLTTTTSSPPPLLTTIVLFNKEKIVGCFYLMLAVFILSSNVVLQATALGELPAPMSLSAITSFIGVFTTASIMLLQNHNLLKDWSVLNIKDLFSYSLLGGIMSGISLSFNGWAMKKRGPVLVSIFSPIGTVFSVILSLFTLGDTISVESLGGMLVMFCGLYFVLWAIRNEGYCDESGYETHDDFDLQKPLLS</sequence>
<organism evidence="8 9">
    <name type="scientific">Cucumis melo</name>
    <name type="common">Muskmelon</name>
    <dbReference type="NCBI Taxonomy" id="3656"/>
    <lineage>
        <taxon>Eukaryota</taxon>
        <taxon>Viridiplantae</taxon>
        <taxon>Streptophyta</taxon>
        <taxon>Embryophyta</taxon>
        <taxon>Tracheophyta</taxon>
        <taxon>Spermatophyta</taxon>
        <taxon>Magnoliopsida</taxon>
        <taxon>eudicotyledons</taxon>
        <taxon>Gunneridae</taxon>
        <taxon>Pentapetalae</taxon>
        <taxon>rosids</taxon>
        <taxon>fabids</taxon>
        <taxon>Cucurbitales</taxon>
        <taxon>Cucurbitaceae</taxon>
        <taxon>Benincaseae</taxon>
        <taxon>Cucumis</taxon>
    </lineage>
</organism>
<evidence type="ECO:0000256" key="4">
    <source>
        <dbReference type="ARBA" id="ARBA00022989"/>
    </source>
</evidence>
<keyword evidence="5 6" id="KW-0472">Membrane</keyword>
<dbReference type="InterPro" id="IPR030184">
    <property type="entry name" value="WAT1-related"/>
</dbReference>
<protein>
    <recommendedName>
        <fullName evidence="6">WAT1-related protein</fullName>
    </recommendedName>
</protein>
<evidence type="ECO:0000256" key="1">
    <source>
        <dbReference type="ARBA" id="ARBA00004141"/>
    </source>
</evidence>
<keyword evidence="8" id="KW-1185">Reference proteome</keyword>
<dbReference type="GeneID" id="103483058"/>